<comment type="caution">
    <text evidence="1">The sequence shown here is derived from an EMBL/GenBank/DDBJ whole genome shotgun (WGS) entry which is preliminary data.</text>
</comment>
<sequence>MLPTVSFIFSRNGCEVAIQYLEDCRLLDECKTSEVELPLKRFCIQYPNVVRVSPLKASIKEWLHDKCNFQCFDPTGKSNENELRQS</sequence>
<name>A0A2G2Z1G3_CAPAN</name>
<accession>A0A2G2Z1G3</accession>
<gene>
    <name evidence="1" type="ORF">T459_19227</name>
</gene>
<organism evidence="1 2">
    <name type="scientific">Capsicum annuum</name>
    <name type="common">Capsicum pepper</name>
    <dbReference type="NCBI Taxonomy" id="4072"/>
    <lineage>
        <taxon>Eukaryota</taxon>
        <taxon>Viridiplantae</taxon>
        <taxon>Streptophyta</taxon>
        <taxon>Embryophyta</taxon>
        <taxon>Tracheophyta</taxon>
        <taxon>Spermatophyta</taxon>
        <taxon>Magnoliopsida</taxon>
        <taxon>eudicotyledons</taxon>
        <taxon>Gunneridae</taxon>
        <taxon>Pentapetalae</taxon>
        <taxon>asterids</taxon>
        <taxon>lamiids</taxon>
        <taxon>Solanales</taxon>
        <taxon>Solanaceae</taxon>
        <taxon>Solanoideae</taxon>
        <taxon>Capsiceae</taxon>
        <taxon>Capsicum</taxon>
    </lineage>
</organism>
<reference evidence="1 2" key="2">
    <citation type="journal article" date="2017" name="Genome Biol.">
        <title>New reference genome sequences of hot pepper reveal the massive evolution of plant disease-resistance genes by retroduplication.</title>
        <authorList>
            <person name="Kim S."/>
            <person name="Park J."/>
            <person name="Yeom S.I."/>
            <person name="Kim Y.M."/>
            <person name="Seo E."/>
            <person name="Kim K.T."/>
            <person name="Kim M.S."/>
            <person name="Lee J.M."/>
            <person name="Cheong K."/>
            <person name="Shin H.S."/>
            <person name="Kim S.B."/>
            <person name="Han K."/>
            <person name="Lee J."/>
            <person name="Park M."/>
            <person name="Lee H.A."/>
            <person name="Lee H.Y."/>
            <person name="Lee Y."/>
            <person name="Oh S."/>
            <person name="Lee J.H."/>
            <person name="Choi E."/>
            <person name="Choi E."/>
            <person name="Lee S.E."/>
            <person name="Jeon J."/>
            <person name="Kim H."/>
            <person name="Choi G."/>
            <person name="Song H."/>
            <person name="Lee J."/>
            <person name="Lee S.C."/>
            <person name="Kwon J.K."/>
            <person name="Lee H.Y."/>
            <person name="Koo N."/>
            <person name="Hong Y."/>
            <person name="Kim R.W."/>
            <person name="Kang W.H."/>
            <person name="Huh J.H."/>
            <person name="Kang B.C."/>
            <person name="Yang T.J."/>
            <person name="Lee Y.H."/>
            <person name="Bennetzen J.L."/>
            <person name="Choi D."/>
        </authorList>
    </citation>
    <scope>NUCLEOTIDE SEQUENCE [LARGE SCALE GENOMIC DNA]</scope>
    <source>
        <strain evidence="2">cv. CM334</strain>
    </source>
</reference>
<dbReference type="STRING" id="4072.A0A2G2Z1G3"/>
<reference evidence="1 2" key="1">
    <citation type="journal article" date="2014" name="Nat. Genet.">
        <title>Genome sequence of the hot pepper provides insights into the evolution of pungency in Capsicum species.</title>
        <authorList>
            <person name="Kim S."/>
            <person name="Park M."/>
            <person name="Yeom S.I."/>
            <person name="Kim Y.M."/>
            <person name="Lee J.M."/>
            <person name="Lee H.A."/>
            <person name="Seo E."/>
            <person name="Choi J."/>
            <person name="Cheong K."/>
            <person name="Kim K.T."/>
            <person name="Jung K."/>
            <person name="Lee G.W."/>
            <person name="Oh S.K."/>
            <person name="Bae C."/>
            <person name="Kim S.B."/>
            <person name="Lee H.Y."/>
            <person name="Kim S.Y."/>
            <person name="Kim M.S."/>
            <person name="Kang B.C."/>
            <person name="Jo Y.D."/>
            <person name="Yang H.B."/>
            <person name="Jeong H.J."/>
            <person name="Kang W.H."/>
            <person name="Kwon J.K."/>
            <person name="Shin C."/>
            <person name="Lim J.Y."/>
            <person name="Park J.H."/>
            <person name="Huh J.H."/>
            <person name="Kim J.S."/>
            <person name="Kim B.D."/>
            <person name="Cohen O."/>
            <person name="Paran I."/>
            <person name="Suh M.C."/>
            <person name="Lee S.B."/>
            <person name="Kim Y.K."/>
            <person name="Shin Y."/>
            <person name="Noh S.J."/>
            <person name="Park J."/>
            <person name="Seo Y.S."/>
            <person name="Kwon S.Y."/>
            <person name="Kim H.A."/>
            <person name="Park J.M."/>
            <person name="Kim H.J."/>
            <person name="Choi S.B."/>
            <person name="Bosland P.W."/>
            <person name="Reeves G."/>
            <person name="Jo S.H."/>
            <person name="Lee B.W."/>
            <person name="Cho H.T."/>
            <person name="Choi H.S."/>
            <person name="Lee M.S."/>
            <person name="Yu Y."/>
            <person name="Do Choi Y."/>
            <person name="Park B.S."/>
            <person name="van Deynze A."/>
            <person name="Ashrafi H."/>
            <person name="Hill T."/>
            <person name="Kim W.T."/>
            <person name="Pai H.S."/>
            <person name="Ahn H.K."/>
            <person name="Yeam I."/>
            <person name="Giovannoni J.J."/>
            <person name="Rose J.K."/>
            <person name="Sorensen I."/>
            <person name="Lee S.J."/>
            <person name="Kim R.W."/>
            <person name="Choi I.Y."/>
            <person name="Choi B.S."/>
            <person name="Lim J.S."/>
            <person name="Lee Y.H."/>
            <person name="Choi D."/>
        </authorList>
    </citation>
    <scope>NUCLEOTIDE SEQUENCE [LARGE SCALE GENOMIC DNA]</scope>
    <source>
        <strain evidence="2">cv. CM334</strain>
    </source>
</reference>
<dbReference type="AlphaFoldDB" id="A0A2G2Z1G3"/>
<evidence type="ECO:0000313" key="2">
    <source>
        <dbReference type="Proteomes" id="UP000222542"/>
    </source>
</evidence>
<evidence type="ECO:0000313" key="1">
    <source>
        <dbReference type="EMBL" id="PHT75705.1"/>
    </source>
</evidence>
<dbReference type="EMBL" id="AYRZ02000007">
    <property type="protein sequence ID" value="PHT75705.1"/>
    <property type="molecule type" value="Genomic_DNA"/>
</dbReference>
<protein>
    <submittedName>
        <fullName evidence="1">Uncharacterized protein</fullName>
    </submittedName>
</protein>
<dbReference type="Proteomes" id="UP000222542">
    <property type="component" value="Unassembled WGS sequence"/>
</dbReference>
<dbReference type="Gramene" id="PHT75705">
    <property type="protein sequence ID" value="PHT75705"/>
    <property type="gene ID" value="T459_19227"/>
</dbReference>
<keyword evidence="2" id="KW-1185">Reference proteome</keyword>
<proteinExistence type="predicted"/>